<name>A0A0F9TQV6_9ZZZZ</name>
<gene>
    <name evidence="1" type="ORF">LCGC14_0622320</name>
</gene>
<sequence length="524" mass="57936">MQEHTIRVVETFAKGLRPQTNLGRRQNYLTQCKYMKPRSWGLRDTRDVTDPFAASVFGTWPFPQLVRGKGTTLLLSATTVQVVTEASPNWTAAAALTTYDLADPTSVKAITGSAVWHMADFFNVWVLFNGTTTVIKTAEHTMFGETEKVYVQDDVAIQSGCEHRGRLITGGFDPSNLFGDDWFALWETWLYNRDYRIDIDLDNIQDNFVAWSSIAGGDMLYLLQPASAIAGPLAEAGYDDSNSFYMDLLKRNDMGFMPMPWQGSVLNVQPMGKGVIVYGDDGVAVMPMISDPVVSFGMELLGKVGLASRGAVGGDEKRQVFIDPEGDLFSIDSQFNLTRLGYKEYLADLVGQDIIISMNNQTGEIYISGEDSSNNQLAFILTESGLGQGYQQITGCFFAEGDLLGVFDEPTDDTVALIVSDLIDFGYRDQKTITTFELGARVGADVILSVAVDYRYTTSAAWVRSTFKTVNPEGFARIQVTALEFRLVIKSTVDTAFELDEATIHWQPGGRRTVRGTNVDQANR</sequence>
<dbReference type="AlphaFoldDB" id="A0A0F9TQV6"/>
<organism evidence="1">
    <name type="scientific">marine sediment metagenome</name>
    <dbReference type="NCBI Taxonomy" id="412755"/>
    <lineage>
        <taxon>unclassified sequences</taxon>
        <taxon>metagenomes</taxon>
        <taxon>ecological metagenomes</taxon>
    </lineage>
</organism>
<reference evidence="1" key="1">
    <citation type="journal article" date="2015" name="Nature">
        <title>Complex archaea that bridge the gap between prokaryotes and eukaryotes.</title>
        <authorList>
            <person name="Spang A."/>
            <person name="Saw J.H."/>
            <person name="Jorgensen S.L."/>
            <person name="Zaremba-Niedzwiedzka K."/>
            <person name="Martijn J."/>
            <person name="Lind A.E."/>
            <person name="van Eijk R."/>
            <person name="Schleper C."/>
            <person name="Guy L."/>
            <person name="Ettema T.J."/>
        </authorList>
    </citation>
    <scope>NUCLEOTIDE SEQUENCE</scope>
</reference>
<proteinExistence type="predicted"/>
<dbReference type="EMBL" id="LAZR01001062">
    <property type="protein sequence ID" value="KKN51491.1"/>
    <property type="molecule type" value="Genomic_DNA"/>
</dbReference>
<accession>A0A0F9TQV6</accession>
<comment type="caution">
    <text evidence="1">The sequence shown here is derived from an EMBL/GenBank/DDBJ whole genome shotgun (WGS) entry which is preliminary data.</text>
</comment>
<protein>
    <submittedName>
        <fullName evidence="1">Uncharacterized protein</fullName>
    </submittedName>
</protein>
<evidence type="ECO:0000313" key="1">
    <source>
        <dbReference type="EMBL" id="KKN51491.1"/>
    </source>
</evidence>